<protein>
    <submittedName>
        <fullName evidence="1">Uncharacterized protein</fullName>
    </submittedName>
</protein>
<dbReference type="OrthoDB" id="426566at2"/>
<dbReference type="AlphaFoldDB" id="B4W3K9"/>
<dbReference type="EMBL" id="DS989875">
    <property type="protein sequence ID" value="EDX71181.1"/>
    <property type="molecule type" value="Genomic_DNA"/>
</dbReference>
<dbReference type="HOGENOM" id="CLU_166123_0_0_3"/>
<sequence>MTPQLMVQPSALMSSGIKMSEFGNIYLFRFNDELQSRFEELLEKRKTNQLTPEEEAEYAGISELQRIFTLINAQLATKSKWCPTQPENLYDNERDTFVNTVTPPNI</sequence>
<dbReference type="Proteomes" id="UP000003835">
    <property type="component" value="Unassembled WGS sequence"/>
</dbReference>
<evidence type="ECO:0000313" key="2">
    <source>
        <dbReference type="Proteomes" id="UP000003835"/>
    </source>
</evidence>
<reference evidence="1 2" key="1">
    <citation type="submission" date="2008-07" db="EMBL/GenBank/DDBJ databases">
        <authorList>
            <person name="Tandeau de Marsac N."/>
            <person name="Ferriera S."/>
            <person name="Johnson J."/>
            <person name="Kravitz S."/>
            <person name="Beeson K."/>
            <person name="Sutton G."/>
            <person name="Rogers Y.-H."/>
            <person name="Friedman R."/>
            <person name="Frazier M."/>
            <person name="Venter J.C."/>
        </authorList>
    </citation>
    <scope>NUCLEOTIDE SEQUENCE [LARGE SCALE GENOMIC DNA]</scope>
    <source>
        <strain evidence="1 2">PCC 7420</strain>
    </source>
</reference>
<dbReference type="eggNOG" id="ENOG5032Z4X">
    <property type="taxonomic scope" value="Bacteria"/>
</dbReference>
<accession>B4W3K9</accession>
<keyword evidence="2" id="KW-1185">Reference proteome</keyword>
<organism evidence="1 2">
    <name type="scientific">Coleofasciculus chthonoplastes PCC 7420</name>
    <dbReference type="NCBI Taxonomy" id="118168"/>
    <lineage>
        <taxon>Bacteria</taxon>
        <taxon>Bacillati</taxon>
        <taxon>Cyanobacteriota</taxon>
        <taxon>Cyanophyceae</taxon>
        <taxon>Coleofasciculales</taxon>
        <taxon>Coleofasciculaceae</taxon>
        <taxon>Coleofasciculus</taxon>
    </lineage>
</organism>
<dbReference type="STRING" id="118168.MC7420_2742"/>
<name>B4W3K9_9CYAN</name>
<proteinExistence type="predicted"/>
<gene>
    <name evidence="1" type="ORF">MC7420_2742</name>
</gene>
<evidence type="ECO:0000313" key="1">
    <source>
        <dbReference type="EMBL" id="EDX71181.1"/>
    </source>
</evidence>
<dbReference type="RefSeq" id="WP_006105913.1">
    <property type="nucleotide sequence ID" value="NZ_DS989875.1"/>
</dbReference>